<evidence type="ECO:0000313" key="3">
    <source>
        <dbReference type="Proteomes" id="UP001596111"/>
    </source>
</evidence>
<sequence>MRPSRLLLSAIAIALLGLSGTTLALQALRVMTFNVRLPNPDDGANRWELRRDLMVRTIREQHPDVLGTQELYKLQGDYLVSKLPQYTWFGLGRYGDDRDEHMGVFYRTDRLRLVESGNFWLSDTPDKPGSITWGHPLPRMVTWALFEEKDSGRRFYYYNTHFPYREQDEPARTKAAQEILARLRALPSSAPIVLTGDFNTTPDSHAHALLTQTLQDARISAGTRSGPEATFHNFTGKPDRRIDWILYRGFHATAVHTVTTGQDGHYPSDHFPVSVELNWDAAAPPAR</sequence>
<protein>
    <submittedName>
        <fullName evidence="2">Endonuclease/exonuclease/phosphatase family protein</fullName>
    </submittedName>
</protein>
<proteinExistence type="predicted"/>
<organism evidence="2 3">
    <name type="scientific">Rhodanobacter terrae</name>
    <dbReference type="NCBI Taxonomy" id="418647"/>
    <lineage>
        <taxon>Bacteria</taxon>
        <taxon>Pseudomonadati</taxon>
        <taxon>Pseudomonadota</taxon>
        <taxon>Gammaproteobacteria</taxon>
        <taxon>Lysobacterales</taxon>
        <taxon>Rhodanobacteraceae</taxon>
        <taxon>Rhodanobacter</taxon>
    </lineage>
</organism>
<dbReference type="InterPro" id="IPR005135">
    <property type="entry name" value="Endo/exonuclease/phosphatase"/>
</dbReference>
<reference evidence="3" key="1">
    <citation type="journal article" date="2019" name="Int. J. Syst. Evol. Microbiol.">
        <title>The Global Catalogue of Microorganisms (GCM) 10K type strain sequencing project: providing services to taxonomists for standard genome sequencing and annotation.</title>
        <authorList>
            <consortium name="The Broad Institute Genomics Platform"/>
            <consortium name="The Broad Institute Genome Sequencing Center for Infectious Disease"/>
            <person name="Wu L."/>
            <person name="Ma J."/>
        </authorList>
    </citation>
    <scope>NUCLEOTIDE SEQUENCE [LARGE SCALE GENOMIC DNA]</scope>
    <source>
        <strain evidence="3">CGMCC 1.13587</strain>
    </source>
</reference>
<dbReference type="PANTHER" id="PTHR12121">
    <property type="entry name" value="CARBON CATABOLITE REPRESSOR PROTEIN 4"/>
    <property type="match status" value="1"/>
</dbReference>
<feature type="domain" description="Endonuclease/exonuclease/phosphatase" evidence="1">
    <location>
        <begin position="31"/>
        <end position="270"/>
    </location>
</feature>
<dbReference type="RefSeq" id="WP_377329929.1">
    <property type="nucleotide sequence ID" value="NZ_JBHSNG010000035.1"/>
</dbReference>
<dbReference type="GO" id="GO:0004519">
    <property type="term" value="F:endonuclease activity"/>
    <property type="evidence" value="ECO:0007669"/>
    <property type="project" value="UniProtKB-KW"/>
</dbReference>
<keyword evidence="2" id="KW-0378">Hydrolase</keyword>
<dbReference type="InterPro" id="IPR036691">
    <property type="entry name" value="Endo/exonu/phosph_ase_sf"/>
</dbReference>
<dbReference type="PANTHER" id="PTHR12121:SF36">
    <property type="entry name" value="ENDONUCLEASE_EXONUCLEASE_PHOSPHATASE DOMAIN-CONTAINING PROTEIN"/>
    <property type="match status" value="1"/>
</dbReference>
<dbReference type="EMBL" id="JBHSNG010000035">
    <property type="protein sequence ID" value="MFC5583160.1"/>
    <property type="molecule type" value="Genomic_DNA"/>
</dbReference>
<dbReference type="Gene3D" id="3.60.10.10">
    <property type="entry name" value="Endonuclease/exonuclease/phosphatase"/>
    <property type="match status" value="1"/>
</dbReference>
<name>A0ABW0T402_9GAMM</name>
<comment type="caution">
    <text evidence="2">The sequence shown here is derived from an EMBL/GenBank/DDBJ whole genome shotgun (WGS) entry which is preliminary data.</text>
</comment>
<dbReference type="CDD" id="cd09083">
    <property type="entry name" value="EEP-1"/>
    <property type="match status" value="1"/>
</dbReference>
<dbReference type="Pfam" id="PF03372">
    <property type="entry name" value="Exo_endo_phos"/>
    <property type="match status" value="1"/>
</dbReference>
<accession>A0ABW0T402</accession>
<keyword evidence="2" id="KW-0540">Nuclease</keyword>
<evidence type="ECO:0000259" key="1">
    <source>
        <dbReference type="Pfam" id="PF03372"/>
    </source>
</evidence>
<dbReference type="Proteomes" id="UP001596111">
    <property type="component" value="Unassembled WGS sequence"/>
</dbReference>
<gene>
    <name evidence="2" type="ORF">ACFPPB_18765</name>
</gene>
<evidence type="ECO:0000313" key="2">
    <source>
        <dbReference type="EMBL" id="MFC5583160.1"/>
    </source>
</evidence>
<dbReference type="InterPro" id="IPR050410">
    <property type="entry name" value="CCR4/nocturin_mRNA_transcr"/>
</dbReference>
<keyword evidence="3" id="KW-1185">Reference proteome</keyword>
<keyword evidence="2" id="KW-0255">Endonuclease</keyword>
<dbReference type="SUPFAM" id="SSF56219">
    <property type="entry name" value="DNase I-like"/>
    <property type="match status" value="1"/>
</dbReference>